<dbReference type="PANTHER" id="PTHR43114">
    <property type="entry name" value="ADENINE DEAMINASE"/>
    <property type="match status" value="1"/>
</dbReference>
<proteinExistence type="inferred from homology"/>
<evidence type="ECO:0000256" key="5">
    <source>
        <dbReference type="ARBA" id="ARBA00022833"/>
    </source>
</evidence>
<evidence type="ECO:0000313" key="8">
    <source>
        <dbReference type="Proteomes" id="UP000823914"/>
    </source>
</evidence>
<dbReference type="GO" id="GO:0016814">
    <property type="term" value="F:hydrolase activity, acting on carbon-nitrogen (but not peptide) bonds, in cyclic amidines"/>
    <property type="evidence" value="ECO:0007669"/>
    <property type="project" value="UniProtKB-ARBA"/>
</dbReference>
<dbReference type="EMBL" id="JAHLFV010000243">
    <property type="protein sequence ID" value="MBU3851018.1"/>
    <property type="molecule type" value="Genomic_DNA"/>
</dbReference>
<keyword evidence="5" id="KW-0862">Zinc</keyword>
<dbReference type="InterPro" id="IPR001365">
    <property type="entry name" value="A_deaminase_dom"/>
</dbReference>
<evidence type="ECO:0000256" key="3">
    <source>
        <dbReference type="ARBA" id="ARBA00022723"/>
    </source>
</evidence>
<dbReference type="Gene3D" id="3.20.20.140">
    <property type="entry name" value="Metal-dependent hydrolases"/>
    <property type="match status" value="1"/>
</dbReference>
<evidence type="ECO:0000259" key="6">
    <source>
        <dbReference type="Pfam" id="PF00962"/>
    </source>
</evidence>
<comment type="caution">
    <text evidence="7">The sequence shown here is derived from an EMBL/GenBank/DDBJ whole genome shotgun (WGS) entry which is preliminary data.</text>
</comment>
<evidence type="ECO:0000256" key="1">
    <source>
        <dbReference type="ARBA" id="ARBA00001947"/>
    </source>
</evidence>
<accession>A0A9E2L3A4</accession>
<dbReference type="GO" id="GO:0046872">
    <property type="term" value="F:metal ion binding"/>
    <property type="evidence" value="ECO:0007669"/>
    <property type="project" value="UniProtKB-KW"/>
</dbReference>
<keyword evidence="4" id="KW-0378">Hydrolase</keyword>
<reference evidence="7" key="1">
    <citation type="journal article" date="2021" name="PeerJ">
        <title>Extensive microbial diversity within the chicken gut microbiome revealed by metagenomics and culture.</title>
        <authorList>
            <person name="Gilroy R."/>
            <person name="Ravi A."/>
            <person name="Getino M."/>
            <person name="Pursley I."/>
            <person name="Horton D.L."/>
            <person name="Alikhan N.F."/>
            <person name="Baker D."/>
            <person name="Gharbi K."/>
            <person name="Hall N."/>
            <person name="Watson M."/>
            <person name="Adriaenssens E.M."/>
            <person name="Foster-Nyarko E."/>
            <person name="Jarju S."/>
            <person name="Secka A."/>
            <person name="Antonio M."/>
            <person name="Oren A."/>
            <person name="Chaudhuri R.R."/>
            <person name="La Ragione R."/>
            <person name="Hildebrand F."/>
            <person name="Pallen M.J."/>
        </authorList>
    </citation>
    <scope>NUCLEOTIDE SEQUENCE</scope>
    <source>
        <strain evidence="7">Gambia15-2214</strain>
    </source>
</reference>
<name>A0A9E2L3A4_9SPIR</name>
<comment type="cofactor">
    <cofactor evidence="1">
        <name>Zn(2+)</name>
        <dbReference type="ChEBI" id="CHEBI:29105"/>
    </cofactor>
</comment>
<sequence length="303" mass="33872">MMSVSDFISLPKIDAHNHLNLGMRYASYAPWAGFYIPNFPRKMKGLDEMHEIIGEYTRPRAKTMRDVTDLLVLSINDAIADGVKVLEGSIDIGFVNHCGSLDAFLDMVQNITDKFKGKINFRPELGLGKTFDIDKIREWAPPCIESGLFNSIDLYGPEVEEGIENFQPIFDLAGKKGVKRKAHVGEFSNAASVKNFIEAFNLEEVQHGIGAVQDDSVLQFIKDRDLRLNVCPESNVMLGAVKNLESHPIKKLVETGIRVSIATDDLLFFGKTVSEQAFDLVNKNVLTEEQVKKIFASNVAEYQ</sequence>
<dbReference type="AlphaFoldDB" id="A0A9E2L3A4"/>
<reference evidence="7" key="2">
    <citation type="submission" date="2021-04" db="EMBL/GenBank/DDBJ databases">
        <authorList>
            <person name="Gilroy R."/>
        </authorList>
    </citation>
    <scope>NUCLEOTIDE SEQUENCE</scope>
    <source>
        <strain evidence="7">Gambia15-2214</strain>
    </source>
</reference>
<dbReference type="GO" id="GO:0019239">
    <property type="term" value="F:deaminase activity"/>
    <property type="evidence" value="ECO:0007669"/>
    <property type="project" value="InterPro"/>
</dbReference>
<keyword evidence="3" id="KW-0479">Metal-binding</keyword>
<gene>
    <name evidence="7" type="ORF">IAA16_10660</name>
</gene>
<comment type="similarity">
    <text evidence="2">Belongs to the metallo-dependent hydrolases superfamily. Adenosine and AMP deaminases family.</text>
</comment>
<dbReference type="InterPro" id="IPR006330">
    <property type="entry name" value="Ado/ade_deaminase"/>
</dbReference>
<protein>
    <submittedName>
        <fullName evidence="7">Adenosine deaminase</fullName>
    </submittedName>
</protein>
<evidence type="ECO:0000256" key="4">
    <source>
        <dbReference type="ARBA" id="ARBA00022801"/>
    </source>
</evidence>
<dbReference type="InterPro" id="IPR032466">
    <property type="entry name" value="Metal_Hydrolase"/>
</dbReference>
<dbReference type="Proteomes" id="UP000823914">
    <property type="component" value="Unassembled WGS sequence"/>
</dbReference>
<dbReference type="Pfam" id="PF00962">
    <property type="entry name" value="A_deaminase"/>
    <property type="match status" value="1"/>
</dbReference>
<evidence type="ECO:0000313" key="7">
    <source>
        <dbReference type="EMBL" id="MBU3851018.1"/>
    </source>
</evidence>
<evidence type="ECO:0000256" key="2">
    <source>
        <dbReference type="ARBA" id="ARBA00006676"/>
    </source>
</evidence>
<dbReference type="SUPFAM" id="SSF51556">
    <property type="entry name" value="Metallo-dependent hydrolases"/>
    <property type="match status" value="1"/>
</dbReference>
<dbReference type="PANTHER" id="PTHR43114:SF6">
    <property type="entry name" value="ADENINE DEAMINASE"/>
    <property type="match status" value="1"/>
</dbReference>
<feature type="domain" description="Adenosine deaminase" evidence="6">
    <location>
        <begin position="149"/>
        <end position="294"/>
    </location>
</feature>
<organism evidence="7 8">
    <name type="scientific">Candidatus Treponema excrementipullorum</name>
    <dbReference type="NCBI Taxonomy" id="2838768"/>
    <lineage>
        <taxon>Bacteria</taxon>
        <taxon>Pseudomonadati</taxon>
        <taxon>Spirochaetota</taxon>
        <taxon>Spirochaetia</taxon>
        <taxon>Spirochaetales</taxon>
        <taxon>Treponemataceae</taxon>
        <taxon>Treponema</taxon>
    </lineage>
</organism>